<dbReference type="OrthoDB" id="8740261at2"/>
<evidence type="ECO:0000256" key="4">
    <source>
        <dbReference type="ARBA" id="ARBA00022989"/>
    </source>
</evidence>
<evidence type="ECO:0000259" key="7">
    <source>
        <dbReference type="Pfam" id="PF02687"/>
    </source>
</evidence>
<feature type="transmembrane region" description="Helical" evidence="6">
    <location>
        <begin position="419"/>
        <end position="442"/>
    </location>
</feature>
<feature type="domain" description="ABC3 transporter permease C-terminal" evidence="7">
    <location>
        <begin position="685"/>
        <end position="795"/>
    </location>
</feature>
<feature type="transmembrane region" description="Helical" evidence="6">
    <location>
        <begin position="337"/>
        <end position="358"/>
    </location>
</feature>
<dbReference type="Proteomes" id="UP000276603">
    <property type="component" value="Unassembled WGS sequence"/>
</dbReference>
<protein>
    <submittedName>
        <fullName evidence="9">ABC transporter permease</fullName>
    </submittedName>
</protein>
<dbReference type="RefSeq" id="WP_120710135.1">
    <property type="nucleotide sequence ID" value="NZ_RBCJ01000001.1"/>
</dbReference>
<dbReference type="InterPro" id="IPR050250">
    <property type="entry name" value="Macrolide_Exporter_MacB"/>
</dbReference>
<feature type="transmembrane region" description="Helical" evidence="6">
    <location>
        <begin position="370"/>
        <end position="398"/>
    </location>
</feature>
<comment type="caution">
    <text evidence="9">The sequence shown here is derived from an EMBL/GenBank/DDBJ whole genome shotgun (WGS) entry which is preliminary data.</text>
</comment>
<feature type="transmembrane region" description="Helical" evidence="6">
    <location>
        <begin position="21"/>
        <end position="41"/>
    </location>
</feature>
<dbReference type="AlphaFoldDB" id="A0A3B0CDW2"/>
<dbReference type="Pfam" id="PF02687">
    <property type="entry name" value="FtsX"/>
    <property type="match status" value="2"/>
</dbReference>
<feature type="transmembrane region" description="Helical" evidence="6">
    <location>
        <begin position="734"/>
        <end position="753"/>
    </location>
</feature>
<dbReference type="GO" id="GO:0005886">
    <property type="term" value="C:plasma membrane"/>
    <property type="evidence" value="ECO:0007669"/>
    <property type="project" value="UniProtKB-SubCell"/>
</dbReference>
<evidence type="ECO:0000256" key="6">
    <source>
        <dbReference type="SAM" id="Phobius"/>
    </source>
</evidence>
<feature type="transmembrane region" description="Helical" evidence="6">
    <location>
        <begin position="765"/>
        <end position="786"/>
    </location>
</feature>
<reference evidence="9 10" key="1">
    <citation type="submission" date="2018-10" db="EMBL/GenBank/DDBJ databases">
        <title>Ulvibacterium marinum gen. nov., sp. nov., a novel marine bacterium of the family Flavobacteriaceae, isolated from a culture of the green alga Ulva prolifera.</title>
        <authorList>
            <person name="Zhang Z."/>
        </authorList>
    </citation>
    <scope>NUCLEOTIDE SEQUENCE [LARGE SCALE GENOMIC DNA]</scope>
    <source>
        <strain evidence="9 10">CCMM003</strain>
    </source>
</reference>
<keyword evidence="3 6" id="KW-0812">Transmembrane</keyword>
<proteinExistence type="predicted"/>
<sequence>MYKLFLKIATRYLLKNKLYSFINIFGLALGIASFVLIMLYVNYERSYDKFEGSKDVHRVYMDYLEGGKYVPGDANTYIVSGPTLKEEFPEILDFVRLRRLSEIVLIQGNTIFDQNTGSLADPSYFEIFNRDLSKGDISKALSEPYSIVLTKPLAKKVFGDNDPMGKTLKIFDGRSPSFKVTGVLKDNPRNTHMKNDFLVSFASFYSWESFKGDWDFTWNQNMYFTYLKLDPMADANRLKEKIMGFKVEGLPNERHNIEPLEAIHLHSDKPYEAEANGSASRVHFLMAIALIIIVLSWLNYVNLSTAKSLERAKETGIRKVAGAQKPQIVLQSLLESLLLNFIAITIAAVIILIVLPLFNSYIGKELTLDFSTIMAFLPIIGFILMGTVVSGIYPAFMLSNYTPARALKGKIRTPKNGLTIRKALITGQFLATIVLLMGTIVVTKQIKFLQDQPIGADLDQVVAFNGQVLNTMPDSLFVNKLITFKNELDNFSFVEGTAGARTYPGGGYDNLNSSAGITFPDGTRDNTRITYNYSVDPAYFELMQLEFVAGEPFKETTNGRSHDIVMNERFVRHMGISRMEDAVGKIVKFGGQDWMISGVIKDYHHFGLKTGIEPMMLMYESNRDNLLVRFNNNVSSTSSMTEAIGQIKDKWAALFPQSTFDYTFLDQKFEAQYNEDRAFGAAFQIFTILAMLIASMGLFGLTSYTCVQRKKEIGIRKVNGATIGQILSLLNKDFVKWVGLAFVMAVPISWYAMNQWLEGFAYKTSLSWWIFALAGLTALTIALITVSWQSFQAAMANPVDALKDE</sequence>
<name>A0A3B0CDW2_9FLAO</name>
<comment type="subcellular location">
    <subcellularLocation>
        <location evidence="1">Cell membrane</location>
        <topology evidence="1">Multi-pass membrane protein</topology>
    </subcellularLocation>
</comment>
<dbReference type="PANTHER" id="PTHR30572:SF18">
    <property type="entry name" value="ABC-TYPE MACROLIDE FAMILY EXPORT SYSTEM PERMEASE COMPONENT 2"/>
    <property type="match status" value="1"/>
</dbReference>
<dbReference type="InterPro" id="IPR003838">
    <property type="entry name" value="ABC3_permease_C"/>
</dbReference>
<keyword evidence="4 6" id="KW-1133">Transmembrane helix</keyword>
<dbReference type="EMBL" id="RBCJ01000001">
    <property type="protein sequence ID" value="RKN82928.1"/>
    <property type="molecule type" value="Genomic_DNA"/>
</dbReference>
<dbReference type="InterPro" id="IPR025857">
    <property type="entry name" value="MacB_PCD"/>
</dbReference>
<gene>
    <name evidence="9" type="ORF">D7Z94_03540</name>
</gene>
<evidence type="ECO:0000313" key="9">
    <source>
        <dbReference type="EMBL" id="RKN82928.1"/>
    </source>
</evidence>
<evidence type="ECO:0000256" key="1">
    <source>
        <dbReference type="ARBA" id="ARBA00004651"/>
    </source>
</evidence>
<evidence type="ECO:0000313" key="10">
    <source>
        <dbReference type="Proteomes" id="UP000276603"/>
    </source>
</evidence>
<feature type="transmembrane region" description="Helical" evidence="6">
    <location>
        <begin position="282"/>
        <end position="301"/>
    </location>
</feature>
<keyword evidence="5 6" id="KW-0472">Membrane</keyword>
<dbReference type="GO" id="GO:0022857">
    <property type="term" value="F:transmembrane transporter activity"/>
    <property type="evidence" value="ECO:0007669"/>
    <property type="project" value="TreeGrafter"/>
</dbReference>
<feature type="domain" description="MacB-like periplasmic core" evidence="8">
    <location>
        <begin position="20"/>
        <end position="242"/>
    </location>
</feature>
<dbReference type="Pfam" id="PF12704">
    <property type="entry name" value="MacB_PCD"/>
    <property type="match status" value="2"/>
</dbReference>
<evidence type="ECO:0000259" key="8">
    <source>
        <dbReference type="Pfam" id="PF12704"/>
    </source>
</evidence>
<feature type="domain" description="ABC3 transporter permease C-terminal" evidence="7">
    <location>
        <begin position="287"/>
        <end position="403"/>
    </location>
</feature>
<evidence type="ECO:0000256" key="2">
    <source>
        <dbReference type="ARBA" id="ARBA00022475"/>
    </source>
</evidence>
<keyword evidence="10" id="KW-1185">Reference proteome</keyword>
<organism evidence="9 10">
    <name type="scientific">Ulvibacterium marinum</name>
    <dbReference type="NCBI Taxonomy" id="2419782"/>
    <lineage>
        <taxon>Bacteria</taxon>
        <taxon>Pseudomonadati</taxon>
        <taxon>Bacteroidota</taxon>
        <taxon>Flavobacteriia</taxon>
        <taxon>Flavobacteriales</taxon>
        <taxon>Flavobacteriaceae</taxon>
        <taxon>Ulvibacterium</taxon>
    </lineage>
</organism>
<dbReference type="PANTHER" id="PTHR30572">
    <property type="entry name" value="MEMBRANE COMPONENT OF TRANSPORTER-RELATED"/>
    <property type="match status" value="1"/>
</dbReference>
<evidence type="ECO:0000256" key="3">
    <source>
        <dbReference type="ARBA" id="ARBA00022692"/>
    </source>
</evidence>
<keyword evidence="2" id="KW-1003">Cell membrane</keyword>
<evidence type="ECO:0000256" key="5">
    <source>
        <dbReference type="ARBA" id="ARBA00023136"/>
    </source>
</evidence>
<feature type="transmembrane region" description="Helical" evidence="6">
    <location>
        <begin position="681"/>
        <end position="707"/>
    </location>
</feature>
<accession>A0A3B0CDW2</accession>
<feature type="domain" description="MacB-like periplasmic core" evidence="8">
    <location>
        <begin position="490"/>
        <end position="607"/>
    </location>
</feature>